<dbReference type="AlphaFoldDB" id="F4KR54"/>
<reference evidence="2 3" key="1">
    <citation type="journal article" date="2011" name="Stand. Genomic Sci.">
        <title>Complete genome sequence of Haliscomenobacter hydrossis type strain (O).</title>
        <authorList>
            <consortium name="US DOE Joint Genome Institute (JGI-PGF)"/>
            <person name="Daligault H."/>
            <person name="Lapidus A."/>
            <person name="Zeytun A."/>
            <person name="Nolan M."/>
            <person name="Lucas S."/>
            <person name="Del Rio T.G."/>
            <person name="Tice H."/>
            <person name="Cheng J.F."/>
            <person name="Tapia R."/>
            <person name="Han C."/>
            <person name="Goodwin L."/>
            <person name="Pitluck S."/>
            <person name="Liolios K."/>
            <person name="Pagani I."/>
            <person name="Ivanova N."/>
            <person name="Huntemann M."/>
            <person name="Mavromatis K."/>
            <person name="Mikhailova N."/>
            <person name="Pati A."/>
            <person name="Chen A."/>
            <person name="Palaniappan K."/>
            <person name="Land M."/>
            <person name="Hauser L."/>
            <person name="Brambilla E.M."/>
            <person name="Rohde M."/>
            <person name="Verbarg S."/>
            <person name="Goker M."/>
            <person name="Bristow J."/>
            <person name="Eisen J.A."/>
            <person name="Markowitz V."/>
            <person name="Hugenholtz P."/>
            <person name="Kyrpides N.C."/>
            <person name="Klenk H.P."/>
            <person name="Woyke T."/>
        </authorList>
    </citation>
    <scope>NUCLEOTIDE SEQUENCE [LARGE SCALE GENOMIC DNA]</scope>
    <source>
        <strain evidence="3">ATCC 27775 / DSM 1100 / LMG 10767 / O</strain>
    </source>
</reference>
<accession>F4KR54</accession>
<name>F4KR54_HALH1</name>
<sequence>MNEIITFWQVAGILLGFQVTAFTFRLNRELQFPDRTQRWFPLADFLNILSMLITTIFVFAIPIAQRNNINIDNCYFWFGVAMIIFVFYPIALIAHYDLLGKKKEEEQRYTTKQEFIVIIIALLSTIIYTIYAW</sequence>
<feature type="transmembrane region" description="Helical" evidence="1">
    <location>
        <begin position="45"/>
        <end position="63"/>
    </location>
</feature>
<keyword evidence="1" id="KW-0812">Transmembrane</keyword>
<gene>
    <name evidence="2" type="ordered locus">Halhy_5467</name>
</gene>
<keyword evidence="1" id="KW-0472">Membrane</keyword>
<dbReference type="EMBL" id="CP002691">
    <property type="protein sequence ID" value="AEE53292.1"/>
    <property type="molecule type" value="Genomic_DNA"/>
</dbReference>
<dbReference type="Proteomes" id="UP000008461">
    <property type="component" value="Chromosome"/>
</dbReference>
<reference key="2">
    <citation type="submission" date="2011-04" db="EMBL/GenBank/DDBJ databases">
        <title>Complete sequence of chromosome of Haliscomenobacter hydrossis DSM 1100.</title>
        <authorList>
            <consortium name="US DOE Joint Genome Institute (JGI-PGF)"/>
            <person name="Lucas S."/>
            <person name="Han J."/>
            <person name="Lapidus A."/>
            <person name="Bruce D."/>
            <person name="Goodwin L."/>
            <person name="Pitluck S."/>
            <person name="Peters L."/>
            <person name="Kyrpides N."/>
            <person name="Mavromatis K."/>
            <person name="Ivanova N."/>
            <person name="Ovchinnikova G."/>
            <person name="Pagani I."/>
            <person name="Daligault H."/>
            <person name="Detter J.C."/>
            <person name="Han C."/>
            <person name="Land M."/>
            <person name="Hauser L."/>
            <person name="Markowitz V."/>
            <person name="Cheng J.-F."/>
            <person name="Hugenholtz P."/>
            <person name="Woyke T."/>
            <person name="Wu D."/>
            <person name="Verbarg S."/>
            <person name="Frueling A."/>
            <person name="Brambilla E."/>
            <person name="Klenk H.-P."/>
            <person name="Eisen J.A."/>
        </authorList>
    </citation>
    <scope>NUCLEOTIDE SEQUENCE</scope>
    <source>
        <strain>DSM 1100</strain>
    </source>
</reference>
<organism evidence="2 3">
    <name type="scientific">Haliscomenobacter hydrossis (strain ATCC 27775 / DSM 1100 / LMG 10767 / O)</name>
    <dbReference type="NCBI Taxonomy" id="760192"/>
    <lineage>
        <taxon>Bacteria</taxon>
        <taxon>Pseudomonadati</taxon>
        <taxon>Bacteroidota</taxon>
        <taxon>Saprospiria</taxon>
        <taxon>Saprospirales</taxon>
        <taxon>Haliscomenobacteraceae</taxon>
        <taxon>Haliscomenobacter</taxon>
    </lineage>
</organism>
<evidence type="ECO:0000256" key="1">
    <source>
        <dbReference type="SAM" id="Phobius"/>
    </source>
</evidence>
<protein>
    <submittedName>
        <fullName evidence="2">Uncharacterized protein</fullName>
    </submittedName>
</protein>
<keyword evidence="3" id="KW-1185">Reference proteome</keyword>
<feature type="transmembrane region" description="Helical" evidence="1">
    <location>
        <begin position="75"/>
        <end position="94"/>
    </location>
</feature>
<keyword evidence="1" id="KW-1133">Transmembrane helix</keyword>
<dbReference type="STRING" id="760192.Halhy_5467"/>
<dbReference type="RefSeq" id="WP_013767825.1">
    <property type="nucleotide sequence ID" value="NC_015510.1"/>
</dbReference>
<evidence type="ECO:0000313" key="3">
    <source>
        <dbReference type="Proteomes" id="UP000008461"/>
    </source>
</evidence>
<dbReference type="OrthoDB" id="9871505at2"/>
<dbReference type="HOGENOM" id="CLU_120032_0_0_10"/>
<dbReference type="eggNOG" id="ENOG5033NFR">
    <property type="taxonomic scope" value="Bacteria"/>
</dbReference>
<feature type="transmembrane region" description="Helical" evidence="1">
    <location>
        <begin position="115"/>
        <end position="132"/>
    </location>
</feature>
<dbReference type="KEGG" id="hhy:Halhy_5467"/>
<feature type="transmembrane region" description="Helical" evidence="1">
    <location>
        <begin position="6"/>
        <end position="24"/>
    </location>
</feature>
<proteinExistence type="predicted"/>
<evidence type="ECO:0000313" key="2">
    <source>
        <dbReference type="EMBL" id="AEE53292.1"/>
    </source>
</evidence>